<protein>
    <submittedName>
        <fullName evidence="2">Uncharacterized protein</fullName>
    </submittedName>
</protein>
<keyword evidence="1" id="KW-1133">Transmembrane helix</keyword>
<feature type="transmembrane region" description="Helical" evidence="1">
    <location>
        <begin position="93"/>
        <end position="112"/>
    </location>
</feature>
<evidence type="ECO:0000256" key="1">
    <source>
        <dbReference type="SAM" id="Phobius"/>
    </source>
</evidence>
<evidence type="ECO:0000313" key="2">
    <source>
        <dbReference type="EMBL" id="UYC81015.1"/>
    </source>
</evidence>
<proteinExistence type="predicted"/>
<evidence type="ECO:0000313" key="3">
    <source>
        <dbReference type="Proteomes" id="UP001062223"/>
    </source>
</evidence>
<organism evidence="2 3">
    <name type="scientific">Curtobacterium poinsettiae</name>
    <dbReference type="NCBI Taxonomy" id="159612"/>
    <lineage>
        <taxon>Bacteria</taxon>
        <taxon>Bacillati</taxon>
        <taxon>Actinomycetota</taxon>
        <taxon>Actinomycetes</taxon>
        <taxon>Micrococcales</taxon>
        <taxon>Microbacteriaceae</taxon>
        <taxon>Curtobacterium</taxon>
    </lineage>
</organism>
<dbReference type="AlphaFoldDB" id="A0A9Q9P862"/>
<dbReference type="EMBL" id="CP106879">
    <property type="protein sequence ID" value="UYC81015.1"/>
    <property type="molecule type" value="Genomic_DNA"/>
</dbReference>
<keyword evidence="1" id="KW-0472">Membrane</keyword>
<gene>
    <name evidence="2" type="ORF">OE229_00705</name>
</gene>
<accession>A0A9Q9P862</accession>
<sequence>MSTRERRYRPLSRAGVVGNVTLIALTAAVAFFFGLQQLTFPVVLTNVLLAVAVAGLLGFLGSGWAMVGLAVAFFGGPLATKFLLVGAQLSIQTWFMSLIAGWTLGALARRYADRGLPGRDRASGPALQWWVRGRRYVQNSPTAAQVEAKVRGLDGRERTLVIVIDRDRQINICGDAAGEIIVFRTEDATDEERWELPLGGPVDASDVVEIAMGNVSAPVARGLTLDVEAALKIVEAFLAKKRVDDAAGTWRGGDVLTVRPSLP</sequence>
<reference evidence="2" key="1">
    <citation type="submission" date="2022-09" db="EMBL/GenBank/DDBJ databases">
        <title>Taxonomy of Curtobacterium flaccumfaciens.</title>
        <authorList>
            <person name="Osdaghi E."/>
            <person name="Taghavi S.M."/>
            <person name="Hamidizade M."/>
            <person name="Abachi H."/>
            <person name="Fazliarab A."/>
            <person name="Baeyen S."/>
            <person name="Portier P."/>
            <person name="Van Vaerenbergh J."/>
            <person name="Jacques M.-A."/>
        </authorList>
    </citation>
    <scope>NUCLEOTIDE SEQUENCE</scope>
    <source>
        <strain evidence="2">AGQB46</strain>
    </source>
</reference>
<dbReference type="KEGG" id="cpoi:OE229_00705"/>
<dbReference type="Proteomes" id="UP001062223">
    <property type="component" value="Chromosome"/>
</dbReference>
<feature type="transmembrane region" description="Helical" evidence="1">
    <location>
        <begin position="12"/>
        <end position="33"/>
    </location>
</feature>
<keyword evidence="1" id="KW-0812">Transmembrane</keyword>
<name>A0A9Q9P862_9MICO</name>
<dbReference type="RefSeq" id="WP_209135325.1">
    <property type="nucleotide sequence ID" value="NZ_CP106879.1"/>
</dbReference>